<accession>A0A845SRS2</accession>
<protein>
    <recommendedName>
        <fullName evidence="1">Fido domain-containing protein</fullName>
    </recommendedName>
</protein>
<name>A0A845SRS2_9GAMM</name>
<dbReference type="PROSITE" id="PS51459">
    <property type="entry name" value="FIDO"/>
    <property type="match status" value="1"/>
</dbReference>
<dbReference type="AlphaFoldDB" id="A0A845SRS2"/>
<reference evidence="2 3" key="1">
    <citation type="submission" date="2019-12" db="EMBL/GenBank/DDBJ databases">
        <authorList>
            <person name="Lee S.D."/>
        </authorList>
    </citation>
    <scope>NUCLEOTIDE SEQUENCE [LARGE SCALE GENOMIC DNA]</scope>
    <source>
        <strain evidence="2 3">SAP-6</strain>
    </source>
</reference>
<proteinExistence type="predicted"/>
<dbReference type="SUPFAM" id="SSF140931">
    <property type="entry name" value="Fic-like"/>
    <property type="match status" value="1"/>
</dbReference>
<evidence type="ECO:0000313" key="3">
    <source>
        <dbReference type="Proteomes" id="UP000461443"/>
    </source>
</evidence>
<organism evidence="2 3">
    <name type="scientific">Acerihabitans arboris</name>
    <dbReference type="NCBI Taxonomy" id="2691583"/>
    <lineage>
        <taxon>Bacteria</taxon>
        <taxon>Pseudomonadati</taxon>
        <taxon>Pseudomonadota</taxon>
        <taxon>Gammaproteobacteria</taxon>
        <taxon>Enterobacterales</taxon>
        <taxon>Pectobacteriaceae</taxon>
        <taxon>Acerihabitans</taxon>
    </lineage>
</organism>
<feature type="domain" description="Fido" evidence="1">
    <location>
        <begin position="1"/>
        <end position="107"/>
    </location>
</feature>
<gene>
    <name evidence="2" type="ORF">GRH90_23140</name>
</gene>
<dbReference type="EMBL" id="WUBS01000020">
    <property type="protein sequence ID" value="NDL65634.1"/>
    <property type="molecule type" value="Genomic_DNA"/>
</dbReference>
<dbReference type="Proteomes" id="UP000461443">
    <property type="component" value="Unassembled WGS sequence"/>
</dbReference>
<comment type="caution">
    <text evidence="2">The sequence shown here is derived from an EMBL/GenBank/DDBJ whole genome shotgun (WGS) entry which is preliminary data.</text>
</comment>
<reference evidence="2 3" key="2">
    <citation type="submission" date="2020-02" db="EMBL/GenBank/DDBJ databases">
        <title>The new genus of Enterobacteriales.</title>
        <authorList>
            <person name="Kim I.S."/>
        </authorList>
    </citation>
    <scope>NUCLEOTIDE SEQUENCE [LARGE SCALE GENOMIC DNA]</scope>
    <source>
        <strain evidence="2 3">SAP-6</strain>
    </source>
</reference>
<dbReference type="RefSeq" id="WP_162368342.1">
    <property type="nucleotide sequence ID" value="NZ_WUBS01000020.1"/>
</dbReference>
<evidence type="ECO:0000313" key="2">
    <source>
        <dbReference type="EMBL" id="NDL65634.1"/>
    </source>
</evidence>
<sequence length="107" mass="12096">MRNVALNYQGRPVTGKEPMQVVPGRIDWPRIDFPVPPREVREAELVHLLAWFNQSRTAGNSAPLLPATLCHFWFVILYPFNDGNGRIPSALTDLALADNQAVRLYAR</sequence>
<dbReference type="Gene3D" id="1.10.3290.10">
    <property type="entry name" value="Fido-like domain"/>
    <property type="match status" value="1"/>
</dbReference>
<dbReference type="InterPro" id="IPR036597">
    <property type="entry name" value="Fido-like_dom_sf"/>
</dbReference>
<dbReference type="InterPro" id="IPR003812">
    <property type="entry name" value="Fido"/>
</dbReference>
<dbReference type="Pfam" id="PF02661">
    <property type="entry name" value="Fic"/>
    <property type="match status" value="1"/>
</dbReference>
<evidence type="ECO:0000259" key="1">
    <source>
        <dbReference type="PROSITE" id="PS51459"/>
    </source>
</evidence>
<keyword evidence="3" id="KW-1185">Reference proteome</keyword>